<organism evidence="1">
    <name type="scientific">Myoviridae sp. ctAca11</name>
    <dbReference type="NCBI Taxonomy" id="2825043"/>
    <lineage>
        <taxon>Viruses</taxon>
        <taxon>Duplodnaviria</taxon>
        <taxon>Heunggongvirae</taxon>
        <taxon>Uroviricota</taxon>
        <taxon>Caudoviricetes</taxon>
    </lineage>
</organism>
<name>A0A8S5Q885_9CAUD</name>
<evidence type="ECO:0000313" key="1">
    <source>
        <dbReference type="EMBL" id="DAE14708.1"/>
    </source>
</evidence>
<protein>
    <submittedName>
        <fullName evidence="1">Uncharacterized protein</fullName>
    </submittedName>
</protein>
<dbReference type="EMBL" id="BK015590">
    <property type="protein sequence ID" value="DAE14708.1"/>
    <property type="molecule type" value="Genomic_DNA"/>
</dbReference>
<accession>A0A8S5Q885</accession>
<reference evidence="1" key="1">
    <citation type="journal article" date="2021" name="Proc. Natl. Acad. Sci. U.S.A.">
        <title>A Catalog of Tens of Thousands of Viruses from Human Metagenomes Reveals Hidden Associations with Chronic Diseases.</title>
        <authorList>
            <person name="Tisza M.J."/>
            <person name="Buck C.B."/>
        </authorList>
    </citation>
    <scope>NUCLEOTIDE SEQUENCE</scope>
    <source>
        <strain evidence="1">CtAca11</strain>
    </source>
</reference>
<proteinExistence type="predicted"/>
<sequence>MHVAWVRRASYYKGFSKPKEARCAESAFGDSMINVKDIIQSVRFKQKDNNEVRFSDYDIIQSLNEAVRYINRTFALKNSDFLEKEVEYRLDEINAKIDEENETAEEKKPHIEYSDGFDMPEDLLSIVSIVTIRFRYPLHPCPAQKKPCHHEFKVLNGKLYVLEDVALLYRYSVKAVKTNDVLELPDIFLDLIVKLTGMILNQNPQEDIMAEANKTLAEELIPVRRYANRRVFPIWRV</sequence>